<evidence type="ECO:0000256" key="2">
    <source>
        <dbReference type="ARBA" id="ARBA00023033"/>
    </source>
</evidence>
<dbReference type="RefSeq" id="WP_129151746.1">
    <property type="nucleotide sequence ID" value="NZ_JBHSDO010000012.1"/>
</dbReference>
<keyword evidence="1" id="KW-0560">Oxidoreductase</keyword>
<evidence type="ECO:0000259" key="4">
    <source>
        <dbReference type="Pfam" id="PF01494"/>
    </source>
</evidence>
<accession>A0A4Q1HIN2</accession>
<evidence type="ECO:0000313" key="5">
    <source>
        <dbReference type="EMBL" id="RXN86744.1"/>
    </source>
</evidence>
<dbReference type="InterPro" id="IPR050493">
    <property type="entry name" value="FAD-dep_Monooxygenase_BioMet"/>
</dbReference>
<dbReference type="PANTHER" id="PTHR13789:SF268">
    <property type="entry name" value="5-METHYLPHENAZINE-1-CARBOXYLATE 1-MONOOXYGENASE"/>
    <property type="match status" value="1"/>
</dbReference>
<dbReference type="InterPro" id="IPR036188">
    <property type="entry name" value="FAD/NAD-bd_sf"/>
</dbReference>
<keyword evidence="3" id="KW-0472">Membrane</keyword>
<dbReference type="Proteomes" id="UP000290849">
    <property type="component" value="Unassembled WGS sequence"/>
</dbReference>
<proteinExistence type="predicted"/>
<reference evidence="5 6" key="1">
    <citation type="journal article" date="2017" name="Int. J. Syst. Evol. Microbiol.">
        <title>Achromobacter aloeverae sp. nov., isolated from the root of Aloe vera (L.) Burm.f.</title>
        <authorList>
            <person name="Kuncharoen N."/>
            <person name="Muramatsu Y."/>
            <person name="Shibata C."/>
            <person name="Kamakura Y."/>
            <person name="Nakagawa Y."/>
            <person name="Tanasupawat S."/>
        </authorList>
    </citation>
    <scope>NUCLEOTIDE SEQUENCE [LARGE SCALE GENOMIC DNA]</scope>
    <source>
        <strain evidence="5 6">AVA-1</strain>
    </source>
</reference>
<keyword evidence="6" id="KW-1185">Reference proteome</keyword>
<dbReference type="EMBL" id="PYAL01000005">
    <property type="protein sequence ID" value="RXN86744.1"/>
    <property type="molecule type" value="Genomic_DNA"/>
</dbReference>
<keyword evidence="2" id="KW-0503">Monooxygenase</keyword>
<evidence type="ECO:0000256" key="1">
    <source>
        <dbReference type="ARBA" id="ARBA00023002"/>
    </source>
</evidence>
<sequence>MDKHTDKRTDKRTDKDTDVIIVGAGVGGLVLALSLHQAGIACRVYESVREIKPLGVGINLLPHAARELDELGLLPALDRVGVRTKESIFFTRHGQFIYSEPAGQAAGYAWPQYSIHRGDLQMTLLAAVRERLGEDSVCVDHRAVRVEQDESEDASGNAGVTVHMTDSAGVERPPVRGAIVVGCDGIHSALRKQLYPDEGAPRYSGVNMWRGVTRCKPFLSGGSMVRAGWLSIGKMVIYPIRDNIDADGNQLVNWVAEIESPEPAVRDWTRQGRLEDFFPAFADWHFDWLDVAALIRNADAVLEYPMVDQDPLPTWTRGRMTLLGDAAHPMVPRGSNGAGQAIIDARYLAGQLKRLGLGPAALQEYDRARVAATTKVVLTNRSNPPDAILREAYERSHDRPFDRIEDIISRDELQGISDRYKQVAGFDPAMLAARPSFL</sequence>
<dbReference type="Gene3D" id="3.30.9.30">
    <property type="match status" value="1"/>
</dbReference>
<dbReference type="GO" id="GO:0004497">
    <property type="term" value="F:monooxygenase activity"/>
    <property type="evidence" value="ECO:0007669"/>
    <property type="project" value="UniProtKB-KW"/>
</dbReference>
<dbReference type="PRINTS" id="PR00420">
    <property type="entry name" value="RNGMNOXGNASE"/>
</dbReference>
<keyword evidence="3" id="KW-1133">Transmembrane helix</keyword>
<feature type="domain" description="FAD-binding" evidence="4">
    <location>
        <begin position="314"/>
        <end position="377"/>
    </location>
</feature>
<comment type="caution">
    <text evidence="5">The sequence shown here is derived from an EMBL/GenBank/DDBJ whole genome shotgun (WGS) entry which is preliminary data.</text>
</comment>
<name>A0A4Q1HIN2_9BURK</name>
<dbReference type="SUPFAM" id="SSF54373">
    <property type="entry name" value="FAD-linked reductases, C-terminal domain"/>
    <property type="match status" value="1"/>
</dbReference>
<feature type="transmembrane region" description="Helical" evidence="3">
    <location>
        <begin position="20"/>
        <end position="39"/>
    </location>
</feature>
<evidence type="ECO:0000313" key="6">
    <source>
        <dbReference type="Proteomes" id="UP000290849"/>
    </source>
</evidence>
<dbReference type="InterPro" id="IPR002938">
    <property type="entry name" value="FAD-bd"/>
</dbReference>
<dbReference type="NCBIfam" id="NF005720">
    <property type="entry name" value="PRK07538.1"/>
    <property type="match status" value="1"/>
</dbReference>
<gene>
    <name evidence="5" type="ORF">C7R54_17620</name>
</gene>
<dbReference type="Pfam" id="PF01494">
    <property type="entry name" value="FAD_binding_3"/>
    <property type="match status" value="2"/>
</dbReference>
<dbReference type="AlphaFoldDB" id="A0A4Q1HIN2"/>
<protein>
    <submittedName>
        <fullName evidence="5">Flavin-dependent oxidoreductase</fullName>
    </submittedName>
</protein>
<dbReference type="Gene3D" id="3.50.50.60">
    <property type="entry name" value="FAD/NAD(P)-binding domain"/>
    <property type="match status" value="1"/>
</dbReference>
<keyword evidence="3" id="KW-0812">Transmembrane</keyword>
<feature type="domain" description="FAD-binding" evidence="4">
    <location>
        <begin position="16"/>
        <end position="194"/>
    </location>
</feature>
<dbReference type="GO" id="GO:0071949">
    <property type="term" value="F:FAD binding"/>
    <property type="evidence" value="ECO:0007669"/>
    <property type="project" value="InterPro"/>
</dbReference>
<dbReference type="OrthoDB" id="9147239at2"/>
<dbReference type="PANTHER" id="PTHR13789">
    <property type="entry name" value="MONOOXYGENASE"/>
    <property type="match status" value="1"/>
</dbReference>
<dbReference type="SUPFAM" id="SSF51905">
    <property type="entry name" value="FAD/NAD(P)-binding domain"/>
    <property type="match status" value="1"/>
</dbReference>
<evidence type="ECO:0000256" key="3">
    <source>
        <dbReference type="SAM" id="Phobius"/>
    </source>
</evidence>
<organism evidence="5 6">
    <name type="scientific">Achromobacter aloeverae</name>
    <dbReference type="NCBI Taxonomy" id="1750518"/>
    <lineage>
        <taxon>Bacteria</taxon>
        <taxon>Pseudomonadati</taxon>
        <taxon>Pseudomonadota</taxon>
        <taxon>Betaproteobacteria</taxon>
        <taxon>Burkholderiales</taxon>
        <taxon>Alcaligenaceae</taxon>
        <taxon>Achromobacter</taxon>
    </lineage>
</organism>